<dbReference type="Pfam" id="PF05291">
    <property type="entry name" value="Bystin"/>
    <property type="match status" value="1"/>
</dbReference>
<feature type="compositionally biased region" description="Basic and acidic residues" evidence="11">
    <location>
        <begin position="684"/>
        <end position="696"/>
    </location>
</feature>
<feature type="compositionally biased region" description="Acidic residues" evidence="11">
    <location>
        <begin position="116"/>
        <end position="142"/>
    </location>
</feature>
<keyword evidence="8" id="KW-0406">Ion transport</keyword>
<keyword evidence="6 12" id="KW-1133">Transmembrane helix</keyword>
<name>A0A3M6YU40_HORWE</name>
<evidence type="ECO:0000313" key="16">
    <source>
        <dbReference type="Proteomes" id="UP000282582"/>
    </source>
</evidence>
<feature type="domain" description="Alkali metal cation/H+ antiporter Nha1 C-terminal" evidence="14">
    <location>
        <begin position="575"/>
        <end position="1149"/>
    </location>
</feature>
<feature type="compositionally biased region" description="Basic and acidic residues" evidence="11">
    <location>
        <begin position="741"/>
        <end position="773"/>
    </location>
</feature>
<comment type="subcellular location">
    <subcellularLocation>
        <location evidence="1">Membrane</location>
        <topology evidence="1">Multi-pass membrane protein</topology>
    </subcellularLocation>
</comment>
<feature type="region of interest" description="Disordered" evidence="11">
    <location>
        <begin position="189"/>
        <end position="212"/>
    </location>
</feature>
<keyword evidence="9 12" id="KW-0472">Membrane</keyword>
<comment type="caution">
    <text evidence="15">The sequence shown here is derived from an EMBL/GenBank/DDBJ whole genome shotgun (WGS) entry which is preliminary data.</text>
</comment>
<dbReference type="PANTHER" id="PTHR31382:SF4">
    <property type="entry name" value="NA(+)_H(+) ANTIPORTER"/>
    <property type="match status" value="1"/>
</dbReference>
<dbReference type="GO" id="GO:0036376">
    <property type="term" value="P:sodium ion export across plasma membrane"/>
    <property type="evidence" value="ECO:0007669"/>
    <property type="project" value="InterPro"/>
</dbReference>
<dbReference type="GO" id="GO:0030007">
    <property type="term" value="P:intracellular potassium ion homeostasis"/>
    <property type="evidence" value="ECO:0007669"/>
    <property type="project" value="TreeGrafter"/>
</dbReference>
<organism evidence="15 16">
    <name type="scientific">Hortaea werneckii</name>
    <name type="common">Black yeast</name>
    <name type="synonym">Cladosporium werneckii</name>
    <dbReference type="NCBI Taxonomy" id="91943"/>
    <lineage>
        <taxon>Eukaryota</taxon>
        <taxon>Fungi</taxon>
        <taxon>Dikarya</taxon>
        <taxon>Ascomycota</taxon>
        <taxon>Pezizomycotina</taxon>
        <taxon>Dothideomycetes</taxon>
        <taxon>Dothideomycetidae</taxon>
        <taxon>Mycosphaerellales</taxon>
        <taxon>Teratosphaeriaceae</taxon>
        <taxon>Hortaea</taxon>
    </lineage>
</organism>
<dbReference type="GO" id="GO:0120029">
    <property type="term" value="P:proton export across plasma membrane"/>
    <property type="evidence" value="ECO:0007669"/>
    <property type="project" value="InterPro"/>
</dbReference>
<dbReference type="InterPro" id="IPR006153">
    <property type="entry name" value="Cation/H_exchanger_TM"/>
</dbReference>
<evidence type="ECO:0000256" key="12">
    <source>
        <dbReference type="SAM" id="Phobius"/>
    </source>
</evidence>
<dbReference type="Proteomes" id="UP000282582">
    <property type="component" value="Unassembled WGS sequence"/>
</dbReference>
<feature type="compositionally biased region" description="Basic and acidic residues" evidence="11">
    <location>
        <begin position="938"/>
        <end position="953"/>
    </location>
</feature>
<feature type="region of interest" description="Disordered" evidence="11">
    <location>
        <begin position="971"/>
        <end position="1208"/>
    </location>
</feature>
<feature type="compositionally biased region" description="Basic and acidic residues" evidence="11">
    <location>
        <begin position="868"/>
        <end position="895"/>
    </location>
</feature>
<keyword evidence="10" id="KW-0739">Sodium transport</keyword>
<feature type="compositionally biased region" description="Basic and acidic residues" evidence="11">
    <location>
        <begin position="780"/>
        <end position="797"/>
    </location>
</feature>
<reference evidence="15 16" key="1">
    <citation type="journal article" date="2018" name="BMC Genomics">
        <title>Genomic evidence for intraspecific hybridization in a clonal and extremely halotolerant yeast.</title>
        <authorList>
            <person name="Gostincar C."/>
            <person name="Stajich J.E."/>
            <person name="Zupancic J."/>
            <person name="Zalar P."/>
            <person name="Gunde-Cimerman N."/>
        </authorList>
    </citation>
    <scope>NUCLEOTIDE SEQUENCE [LARGE SCALE GENOMIC DNA]</scope>
    <source>
        <strain evidence="15 16">EXF-6654</strain>
    </source>
</reference>
<dbReference type="AlphaFoldDB" id="A0A3M6YU40"/>
<evidence type="ECO:0000256" key="2">
    <source>
        <dbReference type="ARBA" id="ARBA00005248"/>
    </source>
</evidence>
<feature type="transmembrane region" description="Helical" evidence="12">
    <location>
        <begin position="360"/>
        <end position="377"/>
    </location>
</feature>
<dbReference type="InterPro" id="IPR007955">
    <property type="entry name" value="Bystin"/>
</dbReference>
<evidence type="ECO:0000256" key="6">
    <source>
        <dbReference type="ARBA" id="ARBA00022989"/>
    </source>
</evidence>
<keyword evidence="7" id="KW-0915">Sodium</keyword>
<proteinExistence type="inferred from homology"/>
<dbReference type="Pfam" id="PF00999">
    <property type="entry name" value="Na_H_Exchanger"/>
    <property type="match status" value="1"/>
</dbReference>
<dbReference type="GO" id="GO:0015385">
    <property type="term" value="F:sodium:proton antiporter activity"/>
    <property type="evidence" value="ECO:0007669"/>
    <property type="project" value="InterPro"/>
</dbReference>
<feature type="compositionally biased region" description="Low complexity" evidence="11">
    <location>
        <begin position="584"/>
        <end position="594"/>
    </location>
</feature>
<feature type="compositionally biased region" description="Low complexity" evidence="11">
    <location>
        <begin position="1177"/>
        <end position="1195"/>
    </location>
</feature>
<gene>
    <name evidence="15" type="ORF">D0868_05797</name>
</gene>
<evidence type="ECO:0000256" key="10">
    <source>
        <dbReference type="ARBA" id="ARBA00023201"/>
    </source>
</evidence>
<feature type="compositionally biased region" description="Basic and acidic residues" evidence="11">
    <location>
        <begin position="971"/>
        <end position="980"/>
    </location>
</feature>
<feature type="region of interest" description="Disordered" evidence="11">
    <location>
        <begin position="1"/>
        <end position="172"/>
    </location>
</feature>
<feature type="transmembrane region" description="Helical" evidence="12">
    <location>
        <begin position="442"/>
        <end position="464"/>
    </location>
</feature>
<evidence type="ECO:0000259" key="14">
    <source>
        <dbReference type="Pfam" id="PF08619"/>
    </source>
</evidence>
<evidence type="ECO:0000259" key="13">
    <source>
        <dbReference type="Pfam" id="PF00999"/>
    </source>
</evidence>
<feature type="compositionally biased region" description="Basic and acidic residues" evidence="11">
    <location>
        <begin position="41"/>
        <end position="59"/>
    </location>
</feature>
<dbReference type="InterPro" id="IPR004712">
    <property type="entry name" value="Na+/H+_antiporter_fungi"/>
</dbReference>
<accession>A0A3M6YU40</accession>
<feature type="compositionally biased region" description="Low complexity" evidence="11">
    <location>
        <begin position="602"/>
        <end position="615"/>
    </location>
</feature>
<evidence type="ECO:0000256" key="9">
    <source>
        <dbReference type="ARBA" id="ARBA00023136"/>
    </source>
</evidence>
<feature type="region of interest" description="Disordered" evidence="11">
    <location>
        <begin position="584"/>
        <end position="959"/>
    </location>
</feature>
<feature type="compositionally biased region" description="Basic and acidic residues" evidence="11">
    <location>
        <begin position="993"/>
        <end position="1013"/>
    </location>
</feature>
<dbReference type="InterPro" id="IPR013928">
    <property type="entry name" value="Cation/H_antiporter_C"/>
</dbReference>
<evidence type="ECO:0000256" key="11">
    <source>
        <dbReference type="SAM" id="MobiDB-lite"/>
    </source>
</evidence>
<feature type="compositionally biased region" description="Basic and acidic residues" evidence="11">
    <location>
        <begin position="828"/>
        <end position="840"/>
    </location>
</feature>
<feature type="transmembrane region" description="Helical" evidence="12">
    <location>
        <begin position="476"/>
        <end position="497"/>
    </location>
</feature>
<keyword evidence="3" id="KW-0813">Transport</keyword>
<keyword evidence="5 12" id="KW-0812">Transmembrane</keyword>
<feature type="transmembrane region" description="Helical" evidence="12">
    <location>
        <begin position="528"/>
        <end position="553"/>
    </location>
</feature>
<feature type="compositionally biased region" description="Basic and acidic residues" evidence="11">
    <location>
        <begin position="1164"/>
        <end position="1176"/>
    </location>
</feature>
<feature type="compositionally biased region" description="Basic residues" evidence="11">
    <location>
        <begin position="1198"/>
        <end position="1208"/>
    </location>
</feature>
<feature type="domain" description="Cation/H+ exchanger transmembrane" evidence="13">
    <location>
        <begin position="276"/>
        <end position="550"/>
    </location>
</feature>
<evidence type="ECO:0000256" key="1">
    <source>
        <dbReference type="ARBA" id="ARBA00004141"/>
    </source>
</evidence>
<dbReference type="GO" id="GO:0005886">
    <property type="term" value="C:plasma membrane"/>
    <property type="evidence" value="ECO:0007669"/>
    <property type="project" value="InterPro"/>
</dbReference>
<dbReference type="PANTHER" id="PTHR31382">
    <property type="entry name" value="NA(+)/H(+) ANTIPORTER"/>
    <property type="match status" value="1"/>
</dbReference>
<evidence type="ECO:0000256" key="7">
    <source>
        <dbReference type="ARBA" id="ARBA00023053"/>
    </source>
</evidence>
<feature type="transmembrane region" description="Helical" evidence="12">
    <location>
        <begin position="411"/>
        <end position="430"/>
    </location>
</feature>
<protein>
    <recommendedName>
        <fullName evidence="17">Na(+)/H(+) antiporter</fullName>
    </recommendedName>
</protein>
<sequence length="1208" mass="133765">MPKAQRPGSASARQERRHNPLSEEYAPTQPLKQKSGKKRKSTSEEGDQGRHEAYVDSKASRRILNLGQDLAAEDEAEQQAGRPTATPNTAFAFPRDAVSDGEEDGEDGGVHTGTYADDDGDEAWGSEDEEVEEVEVDPEDLETFNKFNPSFDPATLLQPNPPDDAQDEAQGPGTNLADLILEKIAAHEAQQDSTAGPGPGAPIQGGGDPSDAVELPGKVVEVYSQIGLLLSRYKSGKLPKPFKILPTLPQWDILLSITHPEKWTPCHRSRPGLFCLPKHLRDLLSAESGCNDGMAFPFVYLALYIAHYKGEPDHVALHWFCYTILYECVFGAVYGVIIGYCARHAIRYAHEKDWIDRESFLVFYFVLALFVAGSGSILGLDDLLVGFATGVGFSNDGWFTEKTEESHVSNVIDLLINLAFFVYFGTIIPWDQYNAGYLNLDVWRLVVIAILVLFFRRIPIMVALKPVIPDIKTWRESLFAGHFGPIGVGAIFVAILARGELETRYERTTPLAELPEEPFPHLNIIETIWPITTFLVITSIIIHGSSIAVFTLGKHINTLTLSMTYTQANEDGPSWMDRLPRIQSRSKSSMSMQSDFDEKENGGLAPGSLPLGAPGTFLRRQREEDTPSQPQSRSSSRHRRSRSKYGGPISQSAIAPAPRQENEEQGNRSDSDTLAVKSESPPSSEEKKETKEDRRLAQQKPAVGPEPEADRLHPSAAGEIYEEGNQTVYEDEEGNVLAVEPSREEPGETGQRGREDFERHEGRRLMRKEHADQNHGVATTKDDPNVDTADVAKKDLEQAGSNVKETLERPGKQWRQGIKKMSTMAGLKKGDGTAKPKKEPQPTANPRHGPARAFQYGNTIIVEDEDGEVIKKYDIPAPDKKQPAPGDAKRSERRVGQMGRMLGIGGKDSKAEYDVPGPSTPTGNAPPQPAQGGKRAQAKRDLADAQEADDQRLRFTISAGGRRMSKAEFIDQIKQMDPKSRAATVENSTAPENVKREARIDAREQAAVKHREAAAIPVVPEEPEREHRDSQPALHPVASHESGDMKLVDENDHEVPFHDLSSELRKYQMRSGGGEETAAERRRRQALQQQPEEEDSEDDGTERIPPKPSPGAAPAGPDRHEIETGETAAERRRREGALGIRHEEESDSDDDDTPRQVPQSRGIRFADEAPPGRKQEPQPQQQQQQQQQQSQGEQSRPTKLRWGRNVGR</sequence>
<dbReference type="EMBL" id="QWIK01000416">
    <property type="protein sequence ID" value="RMY06568.1"/>
    <property type="molecule type" value="Genomic_DNA"/>
</dbReference>
<dbReference type="Pfam" id="PF08619">
    <property type="entry name" value="Nha1_C"/>
    <property type="match status" value="1"/>
</dbReference>
<dbReference type="GO" id="GO:0042391">
    <property type="term" value="P:regulation of membrane potential"/>
    <property type="evidence" value="ECO:0007669"/>
    <property type="project" value="InterPro"/>
</dbReference>
<evidence type="ECO:0008006" key="17">
    <source>
        <dbReference type="Google" id="ProtNLM"/>
    </source>
</evidence>
<feature type="compositionally biased region" description="Acidic residues" evidence="11">
    <location>
        <begin position="1091"/>
        <end position="1100"/>
    </location>
</feature>
<comment type="similarity">
    <text evidence="2">Belongs to the fungal Na(+)/H(+) exchanger family.</text>
</comment>
<feature type="compositionally biased region" description="Basic and acidic residues" evidence="11">
    <location>
        <begin position="1041"/>
        <end position="1066"/>
    </location>
</feature>
<evidence type="ECO:0000256" key="4">
    <source>
        <dbReference type="ARBA" id="ARBA00022449"/>
    </source>
</evidence>
<keyword evidence="4" id="KW-0050">Antiport</keyword>
<feature type="compositionally biased region" description="Basic and acidic residues" evidence="11">
    <location>
        <begin position="1117"/>
        <end position="1144"/>
    </location>
</feature>
<evidence type="ECO:0000313" key="15">
    <source>
        <dbReference type="EMBL" id="RMY06568.1"/>
    </source>
</evidence>
<feature type="transmembrane region" description="Helical" evidence="12">
    <location>
        <begin position="317"/>
        <end position="340"/>
    </location>
</feature>
<evidence type="ECO:0000256" key="3">
    <source>
        <dbReference type="ARBA" id="ARBA00022448"/>
    </source>
</evidence>
<evidence type="ECO:0000256" key="8">
    <source>
        <dbReference type="ARBA" id="ARBA00023065"/>
    </source>
</evidence>
<evidence type="ECO:0000256" key="5">
    <source>
        <dbReference type="ARBA" id="ARBA00022692"/>
    </source>
</evidence>
<feature type="compositionally biased region" description="Basic and acidic residues" evidence="11">
    <location>
        <begin position="660"/>
        <end position="671"/>
    </location>
</feature>